<dbReference type="RefSeq" id="XP_060324127.1">
    <property type="nucleotide sequence ID" value="XM_060470231.1"/>
</dbReference>
<dbReference type="Proteomes" id="UP001175211">
    <property type="component" value="Unassembled WGS sequence"/>
</dbReference>
<comment type="caution">
    <text evidence="1">The sequence shown here is derived from an EMBL/GenBank/DDBJ whole genome shotgun (WGS) entry which is preliminary data.</text>
</comment>
<proteinExistence type="predicted"/>
<evidence type="ECO:0000313" key="2">
    <source>
        <dbReference type="Proteomes" id="UP001175211"/>
    </source>
</evidence>
<keyword evidence="2" id="KW-1185">Reference proteome</keyword>
<organism evidence="1 2">
    <name type="scientific">Armillaria tabescens</name>
    <name type="common">Ringless honey mushroom</name>
    <name type="synonym">Agaricus tabescens</name>
    <dbReference type="NCBI Taxonomy" id="1929756"/>
    <lineage>
        <taxon>Eukaryota</taxon>
        <taxon>Fungi</taxon>
        <taxon>Dikarya</taxon>
        <taxon>Basidiomycota</taxon>
        <taxon>Agaricomycotina</taxon>
        <taxon>Agaricomycetes</taxon>
        <taxon>Agaricomycetidae</taxon>
        <taxon>Agaricales</taxon>
        <taxon>Marasmiineae</taxon>
        <taxon>Physalacriaceae</taxon>
        <taxon>Desarmillaria</taxon>
    </lineage>
</organism>
<sequence length="209" mass="23804">MYMPPDRVIVTGNIVWRGFHFSLIEGSRNWVLAFAPHKCSQYMELSCGACEEKTNQDPCRAGRIRRNPTIIIEDDCEDAHVRVPPNFDRVPGPSVEEDETRIQMLQKRAPGRALARKNQSARMSPLSEPDVWPLTRGDVTGSPVASRVFPRKNEDMGTGLQLCLVAFAYLWSRDLGGKCMETSDVDFSFRWRKMTTMLMQLEARCYDGN</sequence>
<accession>A0AA39JFQ5</accession>
<reference evidence="1" key="1">
    <citation type="submission" date="2023-06" db="EMBL/GenBank/DDBJ databases">
        <authorList>
            <consortium name="Lawrence Berkeley National Laboratory"/>
            <person name="Ahrendt S."/>
            <person name="Sahu N."/>
            <person name="Indic B."/>
            <person name="Wong-Bajracharya J."/>
            <person name="Merenyi Z."/>
            <person name="Ke H.-M."/>
            <person name="Monk M."/>
            <person name="Kocsube S."/>
            <person name="Drula E."/>
            <person name="Lipzen A."/>
            <person name="Balint B."/>
            <person name="Henrissat B."/>
            <person name="Andreopoulos B."/>
            <person name="Martin F.M."/>
            <person name="Harder C.B."/>
            <person name="Rigling D."/>
            <person name="Ford K.L."/>
            <person name="Foster G.D."/>
            <person name="Pangilinan J."/>
            <person name="Papanicolaou A."/>
            <person name="Barry K."/>
            <person name="LaButti K."/>
            <person name="Viragh M."/>
            <person name="Koriabine M."/>
            <person name="Yan M."/>
            <person name="Riley R."/>
            <person name="Champramary S."/>
            <person name="Plett K.L."/>
            <person name="Tsai I.J."/>
            <person name="Slot J."/>
            <person name="Sipos G."/>
            <person name="Plett J."/>
            <person name="Nagy L.G."/>
            <person name="Grigoriev I.V."/>
        </authorList>
    </citation>
    <scope>NUCLEOTIDE SEQUENCE</scope>
    <source>
        <strain evidence="1">CCBAS 213</strain>
    </source>
</reference>
<dbReference type="AlphaFoldDB" id="A0AA39JFQ5"/>
<evidence type="ECO:0000313" key="1">
    <source>
        <dbReference type="EMBL" id="KAK0441788.1"/>
    </source>
</evidence>
<dbReference type="GeneID" id="85353779"/>
<dbReference type="EMBL" id="JAUEPS010000067">
    <property type="protein sequence ID" value="KAK0441788.1"/>
    <property type="molecule type" value="Genomic_DNA"/>
</dbReference>
<name>A0AA39JFQ5_ARMTA</name>
<protein>
    <submittedName>
        <fullName evidence="1">Uncharacterized protein</fullName>
    </submittedName>
</protein>
<gene>
    <name evidence="1" type="ORF">EV420DRAFT_1485527</name>
</gene>